<sequence>MRKTIRGKQAGFTILELLVTVVIIGILGSLTASMFPMFAAFNELNYRTGEKLTNEQIGQGMTAWAASESPVGNLPAPYTGSGYTSTVVNKASTTATDMALMDLMRRNGVDAKQFNDDGTVPANVRVYQRLAGLTESFPLFPDSGPYATLTYQLGVIYSTACAKSGSTCNPSPTGVPGSSSILTAANRSTWDVVSPDFSAAYISTLPLQRSKLAVTGSRMRRISNEMVKYFNLLRVSAAPTATTNFYPAPTGVGAPNLSGQSPAANMGCRDGWYTLGNSNVNVLDQLALPKAELGVTAWGGAIQYCRDFDPLGTNGPNAEPHYGALRINGNVSTGSAPTGLTANDLIVTF</sequence>
<dbReference type="RefSeq" id="WP_003148949.1">
    <property type="nucleotide sequence ID" value="NZ_CAADND010000127.1"/>
</dbReference>
<evidence type="ECO:0000313" key="3">
    <source>
        <dbReference type="Proteomes" id="UP000045039"/>
    </source>
</evidence>
<organism evidence="2 3">
    <name type="scientific">Pseudomonas aeruginosa</name>
    <dbReference type="NCBI Taxonomy" id="287"/>
    <lineage>
        <taxon>Bacteria</taxon>
        <taxon>Pseudomonadati</taxon>
        <taxon>Pseudomonadota</taxon>
        <taxon>Gammaproteobacteria</taxon>
        <taxon>Pseudomonadales</taxon>
        <taxon>Pseudomonadaceae</taxon>
        <taxon>Pseudomonas</taxon>
    </lineage>
</organism>
<protein>
    <recommendedName>
        <fullName evidence="4">Prepilin-type N-terminal cleavage/methylation domain-containing protein</fullName>
    </recommendedName>
</protein>
<dbReference type="NCBIfam" id="TIGR02532">
    <property type="entry name" value="IV_pilin_GFxxxE"/>
    <property type="match status" value="1"/>
</dbReference>
<dbReference type="InterPro" id="IPR045584">
    <property type="entry name" value="Pilin-like"/>
</dbReference>
<gene>
    <name evidence="2" type="ORF">PAERUG_P19_London_7_VIM_2_05_10_05576</name>
</gene>
<keyword evidence="1" id="KW-0812">Transmembrane</keyword>
<comment type="caution">
    <text evidence="2">The sequence shown here is derived from an EMBL/GenBank/DDBJ whole genome shotgun (WGS) entry which is preliminary data.</text>
</comment>
<evidence type="ECO:0008006" key="4">
    <source>
        <dbReference type="Google" id="ProtNLM"/>
    </source>
</evidence>
<name>A0A9P1RAZ2_PSEAI</name>
<dbReference type="EMBL" id="CVVU01000245">
    <property type="protein sequence ID" value="CRP79762.1"/>
    <property type="molecule type" value="Genomic_DNA"/>
</dbReference>
<dbReference type="SUPFAM" id="SSF54523">
    <property type="entry name" value="Pili subunits"/>
    <property type="match status" value="1"/>
</dbReference>
<dbReference type="Proteomes" id="UP000045039">
    <property type="component" value="Unassembled WGS sequence"/>
</dbReference>
<accession>A0A9P1RAZ2</accession>
<evidence type="ECO:0000313" key="2">
    <source>
        <dbReference type="EMBL" id="CRP79762.1"/>
    </source>
</evidence>
<keyword evidence="1" id="KW-1133">Transmembrane helix</keyword>
<feature type="transmembrane region" description="Helical" evidence="1">
    <location>
        <begin position="12"/>
        <end position="38"/>
    </location>
</feature>
<evidence type="ECO:0000256" key="1">
    <source>
        <dbReference type="SAM" id="Phobius"/>
    </source>
</evidence>
<keyword evidence="1" id="KW-0472">Membrane</keyword>
<dbReference type="Pfam" id="PF07963">
    <property type="entry name" value="N_methyl"/>
    <property type="match status" value="1"/>
</dbReference>
<proteinExistence type="predicted"/>
<dbReference type="InterPro" id="IPR012902">
    <property type="entry name" value="N_methyl_site"/>
</dbReference>
<reference evidence="3" key="1">
    <citation type="submission" date="2015-06" db="EMBL/GenBank/DDBJ databases">
        <authorList>
            <person name="Radhakrishnan Rajesh"/>
            <person name="Underwood Anthony"/>
            <person name="Al-Shahib Ali"/>
        </authorList>
    </citation>
    <scope>NUCLEOTIDE SEQUENCE [LARGE SCALE GENOMIC DNA]</scope>
    <source>
        <strain evidence="3">P19_London_7_VIM_2_05_10</strain>
    </source>
</reference>
<dbReference type="AlphaFoldDB" id="A0A9P1RAZ2"/>